<dbReference type="Gene3D" id="2.40.10.120">
    <property type="match status" value="1"/>
</dbReference>
<feature type="domain" description="PDZ" evidence="5">
    <location>
        <begin position="293"/>
        <end position="366"/>
    </location>
</feature>
<name>A0ABS4QAL3_9NOCA</name>
<evidence type="ECO:0000259" key="5">
    <source>
        <dbReference type="SMART" id="SM00228"/>
    </source>
</evidence>
<dbReference type="PANTHER" id="PTHR43343">
    <property type="entry name" value="PEPTIDASE S12"/>
    <property type="match status" value="1"/>
</dbReference>
<dbReference type="InterPro" id="IPR001478">
    <property type="entry name" value="PDZ"/>
</dbReference>
<dbReference type="GO" id="GO:0006508">
    <property type="term" value="P:proteolysis"/>
    <property type="evidence" value="ECO:0007669"/>
    <property type="project" value="UniProtKB-KW"/>
</dbReference>
<protein>
    <submittedName>
        <fullName evidence="6">S1-C subfamily serine protease</fullName>
    </submittedName>
</protein>
<dbReference type="SUPFAM" id="SSF50494">
    <property type="entry name" value="Trypsin-like serine proteases"/>
    <property type="match status" value="1"/>
</dbReference>
<proteinExistence type="predicted"/>
<keyword evidence="4" id="KW-0472">Membrane</keyword>
<dbReference type="PANTHER" id="PTHR43343:SF3">
    <property type="entry name" value="PROTEASE DO-LIKE 8, CHLOROPLASTIC"/>
    <property type="match status" value="1"/>
</dbReference>
<dbReference type="InterPro" id="IPR001940">
    <property type="entry name" value="Peptidase_S1C"/>
</dbReference>
<dbReference type="RefSeq" id="WP_209886395.1">
    <property type="nucleotide sequence ID" value="NZ_JAGGMR010000001.1"/>
</dbReference>
<comment type="caution">
    <text evidence="6">The sequence shown here is derived from an EMBL/GenBank/DDBJ whole genome shotgun (WGS) entry which is preliminary data.</text>
</comment>
<evidence type="ECO:0000256" key="2">
    <source>
        <dbReference type="ARBA" id="ARBA00022801"/>
    </source>
</evidence>
<dbReference type="SUPFAM" id="SSF50156">
    <property type="entry name" value="PDZ domain-like"/>
    <property type="match status" value="1"/>
</dbReference>
<evidence type="ECO:0000313" key="7">
    <source>
        <dbReference type="Proteomes" id="UP001519325"/>
    </source>
</evidence>
<dbReference type="Proteomes" id="UP001519325">
    <property type="component" value="Unassembled WGS sequence"/>
</dbReference>
<dbReference type="Gene3D" id="2.30.42.10">
    <property type="match status" value="1"/>
</dbReference>
<keyword evidence="4" id="KW-1133">Transmembrane helix</keyword>
<gene>
    <name evidence="6" type="ORF">BJ987_001641</name>
</gene>
<accession>A0ABS4QAL3</accession>
<dbReference type="EMBL" id="JAGGMR010000001">
    <property type="protein sequence ID" value="MBP2188740.1"/>
    <property type="molecule type" value="Genomic_DNA"/>
</dbReference>
<evidence type="ECO:0000256" key="3">
    <source>
        <dbReference type="SAM" id="MobiDB-lite"/>
    </source>
</evidence>
<evidence type="ECO:0000256" key="4">
    <source>
        <dbReference type="SAM" id="Phobius"/>
    </source>
</evidence>
<dbReference type="Pfam" id="PF13180">
    <property type="entry name" value="PDZ_2"/>
    <property type="match status" value="1"/>
</dbReference>
<evidence type="ECO:0000256" key="1">
    <source>
        <dbReference type="ARBA" id="ARBA00022670"/>
    </source>
</evidence>
<keyword evidence="1 6" id="KW-0645">Protease</keyword>
<reference evidence="6 7" key="1">
    <citation type="submission" date="2021-03" db="EMBL/GenBank/DDBJ databases">
        <title>Sequencing the genomes of 1000 actinobacteria strains.</title>
        <authorList>
            <person name="Klenk H.-P."/>
        </authorList>
    </citation>
    <scope>NUCLEOTIDE SEQUENCE [LARGE SCALE GENOMIC DNA]</scope>
    <source>
        <strain evidence="6 7">DSM 45516</strain>
    </source>
</reference>
<dbReference type="GO" id="GO:0008233">
    <property type="term" value="F:peptidase activity"/>
    <property type="evidence" value="ECO:0007669"/>
    <property type="project" value="UniProtKB-KW"/>
</dbReference>
<evidence type="ECO:0000313" key="6">
    <source>
        <dbReference type="EMBL" id="MBP2188740.1"/>
    </source>
</evidence>
<dbReference type="Pfam" id="PF13365">
    <property type="entry name" value="Trypsin_2"/>
    <property type="match status" value="1"/>
</dbReference>
<dbReference type="InterPro" id="IPR051201">
    <property type="entry name" value="Chloro_Bact_Ser_Proteases"/>
</dbReference>
<dbReference type="InterPro" id="IPR009003">
    <property type="entry name" value="Peptidase_S1_PA"/>
</dbReference>
<organism evidence="6 7">
    <name type="scientific">Nocardia goodfellowii</name>
    <dbReference type="NCBI Taxonomy" id="882446"/>
    <lineage>
        <taxon>Bacteria</taxon>
        <taxon>Bacillati</taxon>
        <taxon>Actinomycetota</taxon>
        <taxon>Actinomycetes</taxon>
        <taxon>Mycobacteriales</taxon>
        <taxon>Nocardiaceae</taxon>
        <taxon>Nocardia</taxon>
    </lineage>
</organism>
<keyword evidence="2" id="KW-0378">Hydrolase</keyword>
<sequence length="381" mass="38681">MDEQWRYLSDDVRHPRSDRSGGGGRVLALVVVAILAVTTFLGFRAELPRWAPFAGPEIVDATYTTEPIPTLDTPAVTAAVRPALVHISTSTRPFGLGAAGSGIVLTADGQVLTSHHVVKGADTVTVTDVGNGEVYQAEVLGYDSGADIALLALSGASGLATATIGDSGDVRMRDEVLAIGNAGGIGGQPTAIIGTVTNLDSTIVALNSADLSRKALSGMFEIAAPVSSGQSGGALADRNGTVIGVITAASGDPAQKSADDANGYAVPIDRAMRIVGQIRSGTPTETVHIGPTATLGVIASNAEPSGAGARVEAAIYGMPAHTAGLLEGEIITAVDDRAVTTTQSLHAALNMYRPNETVTLTVSGPRGNRTVHVVLTVGPPN</sequence>
<feature type="transmembrane region" description="Helical" evidence="4">
    <location>
        <begin position="26"/>
        <end position="43"/>
    </location>
</feature>
<dbReference type="InterPro" id="IPR036034">
    <property type="entry name" value="PDZ_sf"/>
</dbReference>
<keyword evidence="7" id="KW-1185">Reference proteome</keyword>
<feature type="compositionally biased region" description="Basic and acidic residues" evidence="3">
    <location>
        <begin position="1"/>
        <end position="19"/>
    </location>
</feature>
<keyword evidence="4" id="KW-0812">Transmembrane</keyword>
<dbReference type="SMART" id="SM00228">
    <property type="entry name" value="PDZ"/>
    <property type="match status" value="1"/>
</dbReference>
<feature type="region of interest" description="Disordered" evidence="3">
    <location>
        <begin position="1"/>
        <end position="22"/>
    </location>
</feature>
<dbReference type="PRINTS" id="PR00834">
    <property type="entry name" value="PROTEASES2C"/>
</dbReference>